<keyword evidence="1" id="KW-0812">Transmembrane</keyword>
<organism evidence="2 3">
    <name type="scientific">Novipirellula herctigrandis</name>
    <dbReference type="NCBI Taxonomy" id="2527986"/>
    <lineage>
        <taxon>Bacteria</taxon>
        <taxon>Pseudomonadati</taxon>
        <taxon>Planctomycetota</taxon>
        <taxon>Planctomycetia</taxon>
        <taxon>Pirellulales</taxon>
        <taxon>Pirellulaceae</taxon>
        <taxon>Novipirellula</taxon>
    </lineage>
</organism>
<protein>
    <submittedName>
        <fullName evidence="2">Uncharacterized protein</fullName>
    </submittedName>
</protein>
<keyword evidence="3" id="KW-1185">Reference proteome</keyword>
<feature type="transmembrane region" description="Helical" evidence="1">
    <location>
        <begin position="17"/>
        <end position="37"/>
    </location>
</feature>
<gene>
    <name evidence="2" type="ORF">CA13_10730</name>
</gene>
<reference evidence="2 3" key="1">
    <citation type="submission" date="2019-02" db="EMBL/GenBank/DDBJ databases">
        <title>Deep-cultivation of Planctomycetes and their phenomic and genomic characterization uncovers novel biology.</title>
        <authorList>
            <person name="Wiegand S."/>
            <person name="Jogler M."/>
            <person name="Boedeker C."/>
            <person name="Pinto D."/>
            <person name="Vollmers J."/>
            <person name="Rivas-Marin E."/>
            <person name="Kohn T."/>
            <person name="Peeters S.H."/>
            <person name="Heuer A."/>
            <person name="Rast P."/>
            <person name="Oberbeckmann S."/>
            <person name="Bunk B."/>
            <person name="Jeske O."/>
            <person name="Meyerdierks A."/>
            <person name="Storesund J.E."/>
            <person name="Kallscheuer N."/>
            <person name="Luecker S."/>
            <person name="Lage O.M."/>
            <person name="Pohl T."/>
            <person name="Merkel B.J."/>
            <person name="Hornburger P."/>
            <person name="Mueller R.-W."/>
            <person name="Bruemmer F."/>
            <person name="Labrenz M."/>
            <person name="Spormann A.M."/>
            <person name="Op Den Camp H."/>
            <person name="Overmann J."/>
            <person name="Amann R."/>
            <person name="Jetten M.S.M."/>
            <person name="Mascher T."/>
            <person name="Medema M.H."/>
            <person name="Devos D.P."/>
            <person name="Kaster A.-K."/>
            <person name="Ovreas L."/>
            <person name="Rohde M."/>
            <person name="Galperin M.Y."/>
            <person name="Jogler C."/>
        </authorList>
    </citation>
    <scope>NUCLEOTIDE SEQUENCE [LARGE SCALE GENOMIC DNA]</scope>
    <source>
        <strain evidence="2 3">CA13</strain>
    </source>
</reference>
<name>A0A5C5YYL5_9BACT</name>
<proteinExistence type="predicted"/>
<feature type="transmembrane region" description="Helical" evidence="1">
    <location>
        <begin position="74"/>
        <end position="94"/>
    </location>
</feature>
<dbReference type="EMBL" id="SJPJ01000001">
    <property type="protein sequence ID" value="TWT79667.1"/>
    <property type="molecule type" value="Genomic_DNA"/>
</dbReference>
<evidence type="ECO:0000256" key="1">
    <source>
        <dbReference type="SAM" id="Phobius"/>
    </source>
</evidence>
<sequence length="96" mass="10540">MNDDIQNSQHRFPYKNAFLSLLLVLLAANLALLVIGGDYSYDNYTGITVTVMLVCNHIAFQYKLPGVYGTIAKVLAWGLLCTGTLYIGTVVLRVQG</sequence>
<dbReference type="RefSeq" id="WP_146394832.1">
    <property type="nucleotide sequence ID" value="NZ_SJPJ01000001.1"/>
</dbReference>
<evidence type="ECO:0000313" key="2">
    <source>
        <dbReference type="EMBL" id="TWT79667.1"/>
    </source>
</evidence>
<keyword evidence="1" id="KW-0472">Membrane</keyword>
<dbReference type="OrthoDB" id="281692at2"/>
<evidence type="ECO:0000313" key="3">
    <source>
        <dbReference type="Proteomes" id="UP000315010"/>
    </source>
</evidence>
<keyword evidence="1" id="KW-1133">Transmembrane helix</keyword>
<dbReference type="AlphaFoldDB" id="A0A5C5YYL5"/>
<accession>A0A5C5YYL5</accession>
<comment type="caution">
    <text evidence="2">The sequence shown here is derived from an EMBL/GenBank/DDBJ whole genome shotgun (WGS) entry which is preliminary data.</text>
</comment>
<dbReference type="Proteomes" id="UP000315010">
    <property type="component" value="Unassembled WGS sequence"/>
</dbReference>